<evidence type="ECO:0000256" key="1">
    <source>
        <dbReference type="ARBA" id="ARBA00008520"/>
    </source>
</evidence>
<keyword evidence="3 5" id="KW-0732">Signal</keyword>
<evidence type="ECO:0000313" key="8">
    <source>
        <dbReference type="Proteomes" id="UP001071230"/>
    </source>
</evidence>
<sequence>MSKSKTKALAGIVALILALTTLLSGCGSGKAPTPTSAASGSQVTLNLWEQMEQPVGKAFDAQMKIFEQENPGIKVNRVHYQTEDLRSQFQTAVLSGKGPELIYGPNDNMGPLSLGKLIIPLNQFMGQDFWKKFDPGILDTVKIGNDIWAVPIVNGNNLSLLYNKKLVSKAPQSFNDIIALAKKYNDGKTYAMVTNENEPYWFVPFLGAFGGKVFDSSGKITVDTPAMVSAFKYLHDLKYVYKVMPKQESQQVAEGLFKEGKAATLIDGAWCFSDMHKTLGENLGITLFPKVDDTGNYGSPYYGSTGFSVSANVKDPKVKDAIKKFFEFVTSKGFQVNFAQQMGQMPSTTEALKDSSITSDPFIKMSIEQMKHGTPMPIRAEMRAVWDAMRPELEAVMANQKTPGQAAKDMQTKAEQLAKDLTKK</sequence>
<feature type="chain" id="PRO_5039554234" evidence="5">
    <location>
        <begin position="25"/>
        <end position="424"/>
    </location>
</feature>
<dbReference type="Proteomes" id="UP000836597">
    <property type="component" value="Chromosome"/>
</dbReference>
<evidence type="ECO:0000313" key="7">
    <source>
        <dbReference type="EMBL" id="CEJ06131.1"/>
    </source>
</evidence>
<dbReference type="CDD" id="cd13586">
    <property type="entry name" value="PBP2_Maltose_binding_like"/>
    <property type="match status" value="1"/>
</dbReference>
<dbReference type="InterPro" id="IPR006059">
    <property type="entry name" value="SBP"/>
</dbReference>
<dbReference type="EMBL" id="LR746496">
    <property type="protein sequence ID" value="CAA7601476.1"/>
    <property type="molecule type" value="Genomic_DNA"/>
</dbReference>
<protein>
    <submittedName>
        <fullName evidence="6">Bacterial extracellular solute-binding protein</fullName>
    </submittedName>
    <submittedName>
        <fullName evidence="7">Maltose-binding periplasmic protein</fullName>
    </submittedName>
</protein>
<dbReference type="Gene3D" id="3.40.190.10">
    <property type="entry name" value="Periplasmic binding protein-like II"/>
    <property type="match status" value="2"/>
</dbReference>
<dbReference type="AlphaFoldDB" id="A0A8S0XBP5"/>
<dbReference type="Proteomes" id="UP001071230">
    <property type="component" value="Unassembled WGS sequence"/>
</dbReference>
<accession>A0A8S0XBP5</accession>
<dbReference type="GO" id="GO:0042956">
    <property type="term" value="P:maltodextrin transmembrane transport"/>
    <property type="evidence" value="ECO:0007669"/>
    <property type="project" value="TreeGrafter"/>
</dbReference>
<dbReference type="GO" id="GO:0015768">
    <property type="term" value="P:maltose transport"/>
    <property type="evidence" value="ECO:0007669"/>
    <property type="project" value="TreeGrafter"/>
</dbReference>
<dbReference type="PANTHER" id="PTHR30061:SF50">
    <property type="entry name" value="MALTOSE_MALTODEXTRIN-BINDING PERIPLASMIC PROTEIN"/>
    <property type="match status" value="1"/>
</dbReference>
<evidence type="ECO:0000313" key="6">
    <source>
        <dbReference type="EMBL" id="CAA7601476.1"/>
    </source>
</evidence>
<dbReference type="GO" id="GO:1901982">
    <property type="term" value="F:maltose binding"/>
    <property type="evidence" value="ECO:0007669"/>
    <property type="project" value="TreeGrafter"/>
</dbReference>
<organism evidence="6">
    <name type="scientific">Acididesulfobacillus acetoxydans</name>
    <dbReference type="NCBI Taxonomy" id="1561005"/>
    <lineage>
        <taxon>Bacteria</taxon>
        <taxon>Bacillati</taxon>
        <taxon>Bacillota</taxon>
        <taxon>Clostridia</taxon>
        <taxon>Eubacteriales</taxon>
        <taxon>Peptococcaceae</taxon>
        <taxon>Acididesulfobacillus</taxon>
    </lineage>
</organism>
<evidence type="ECO:0000256" key="4">
    <source>
        <dbReference type="SAM" id="MobiDB-lite"/>
    </source>
</evidence>
<feature type="region of interest" description="Disordered" evidence="4">
    <location>
        <begin position="401"/>
        <end position="424"/>
    </location>
</feature>
<reference evidence="6" key="2">
    <citation type="submission" date="2020-01" db="EMBL/GenBank/DDBJ databases">
        <authorList>
            <person name="Hornung B."/>
        </authorList>
    </citation>
    <scope>NUCLEOTIDE SEQUENCE</scope>
    <source>
        <strain evidence="6">PacBioINE</strain>
    </source>
</reference>
<dbReference type="SUPFAM" id="SSF53850">
    <property type="entry name" value="Periplasmic binding protein-like II"/>
    <property type="match status" value="1"/>
</dbReference>
<feature type="signal peptide" evidence="5">
    <location>
        <begin position="1"/>
        <end position="24"/>
    </location>
</feature>
<dbReference type="PROSITE" id="PS51257">
    <property type="entry name" value="PROKAR_LIPOPROTEIN"/>
    <property type="match status" value="1"/>
</dbReference>
<proteinExistence type="inferred from homology"/>
<dbReference type="KEGG" id="aacx:DEACI_2143"/>
<evidence type="ECO:0000256" key="2">
    <source>
        <dbReference type="ARBA" id="ARBA00022448"/>
    </source>
</evidence>
<evidence type="ECO:0000256" key="3">
    <source>
        <dbReference type="ARBA" id="ARBA00022729"/>
    </source>
</evidence>
<dbReference type="RefSeq" id="WP_240985001.1">
    <property type="nucleotide sequence ID" value="NZ_CDGJ01000016.1"/>
</dbReference>
<feature type="compositionally biased region" description="Basic and acidic residues" evidence="4">
    <location>
        <begin position="410"/>
        <end position="424"/>
    </location>
</feature>
<dbReference type="PANTHER" id="PTHR30061">
    <property type="entry name" value="MALTOSE-BINDING PERIPLASMIC PROTEIN"/>
    <property type="match status" value="1"/>
</dbReference>
<evidence type="ECO:0000256" key="5">
    <source>
        <dbReference type="SAM" id="SignalP"/>
    </source>
</evidence>
<dbReference type="GO" id="GO:0055052">
    <property type="term" value="C:ATP-binding cassette (ABC) transporter complex, substrate-binding subunit-containing"/>
    <property type="evidence" value="ECO:0007669"/>
    <property type="project" value="TreeGrafter"/>
</dbReference>
<dbReference type="Pfam" id="PF01547">
    <property type="entry name" value="SBP_bac_1"/>
    <property type="match status" value="1"/>
</dbReference>
<keyword evidence="2" id="KW-0813">Transport</keyword>
<gene>
    <name evidence="7" type="ORF">DEACI_0577</name>
    <name evidence="6" type="ORF">DEACI_2143</name>
</gene>
<reference evidence="7" key="1">
    <citation type="submission" date="2014-11" db="EMBL/GenBank/DDBJ databases">
        <authorList>
            <person name="Hornung B.V."/>
        </authorList>
    </citation>
    <scope>NUCLEOTIDE SEQUENCE</scope>
    <source>
        <strain evidence="7">INE</strain>
    </source>
</reference>
<keyword evidence="8" id="KW-1185">Reference proteome</keyword>
<dbReference type="EMBL" id="CDGJ01000016">
    <property type="protein sequence ID" value="CEJ06131.1"/>
    <property type="molecule type" value="Genomic_DNA"/>
</dbReference>
<comment type="similarity">
    <text evidence="1">Belongs to the bacterial solute-binding protein 1 family.</text>
</comment>
<name>A0A8S0XBP5_9FIRM</name>